<evidence type="ECO:0000256" key="2">
    <source>
        <dbReference type="SAM" id="Phobius"/>
    </source>
</evidence>
<feature type="transmembrane region" description="Helical" evidence="2">
    <location>
        <begin position="132"/>
        <end position="153"/>
    </location>
</feature>
<dbReference type="Proteomes" id="UP000076420">
    <property type="component" value="Unassembled WGS sequence"/>
</dbReference>
<accession>A0A2C9LVC4</accession>
<proteinExistence type="predicted"/>
<dbReference type="RefSeq" id="XP_013070115.2">
    <property type="nucleotide sequence ID" value="XM_013214661.2"/>
</dbReference>
<protein>
    <submittedName>
        <fullName evidence="3">Uncharacterized protein</fullName>
    </submittedName>
</protein>
<evidence type="ECO:0000313" key="4">
    <source>
        <dbReference type="Proteomes" id="UP000076420"/>
    </source>
</evidence>
<keyword evidence="2" id="KW-0812">Transmembrane</keyword>
<dbReference type="KEGG" id="bgt:106057463"/>
<sequence>MDKDKPERHLSFQGLQRKRLARQPTAMTRPPTCHLYVSFICHFMGFLSLLIGYSSPYWTLVIKSTGETVAMGLVVSCHSKGCVMLHVSEVRSLFVIVFGISTAAVLLSVFVLQVSGLAICNQSCRVRNIGTGLSYFSFFISLLNGATLALYHLDMSLEKDPGYSVVAIGWSQYCLISSSLLYLTGAFLNIADYVKRNMSVHVEEWLFRDTEADLVQKSGPQRKGLNDSREYISSETKPGLSTFKTAVKKVDAAVRIASTKGNSNFPRDDIARTKTNEKIFMISHSGTSNGRLNNVIPDRTFQNFNRKSSTDKIERSCLSLSNVDSEDMSVMMPSMGSNTIPIQQNDRCESLATPAVHSNYPKLEGGERVSLKCVSNGKSKLKPGKNDPNNRRGSAVEEALLTVSHLLDNAGNRSNTQPHLSEASVSNDSATLELTPRHNFNKENDSRSQHTPGHSRFAQVVRKYSQANSCENKMASSSQECKENVCNSEAEVEKCKHHLWSEDRVKRLHVMASMKSRDRPKRKILE</sequence>
<dbReference type="AlphaFoldDB" id="A0A2C9LVC4"/>
<dbReference type="OrthoDB" id="6094654at2759"/>
<feature type="compositionally biased region" description="Polar residues" evidence="1">
    <location>
        <begin position="411"/>
        <end position="431"/>
    </location>
</feature>
<evidence type="ECO:0000256" key="1">
    <source>
        <dbReference type="SAM" id="MobiDB-lite"/>
    </source>
</evidence>
<feature type="transmembrane region" description="Helical" evidence="2">
    <location>
        <begin position="93"/>
        <end position="120"/>
    </location>
</feature>
<dbReference type="EnsemblMetazoa" id="BGLB035415-RA">
    <property type="protein sequence ID" value="BGLB035415-PA"/>
    <property type="gene ID" value="BGLB035415"/>
</dbReference>
<evidence type="ECO:0000313" key="3">
    <source>
        <dbReference type="EnsemblMetazoa" id="BGLB035415-PA"/>
    </source>
</evidence>
<name>A0A2C9LVC4_BIOGL</name>
<feature type="transmembrane region" description="Helical" evidence="2">
    <location>
        <begin position="165"/>
        <end position="188"/>
    </location>
</feature>
<gene>
    <name evidence="3" type="primary">106057463</name>
</gene>
<feature type="region of interest" description="Disordered" evidence="1">
    <location>
        <begin position="409"/>
        <end position="431"/>
    </location>
</feature>
<dbReference type="VEuPathDB" id="VectorBase:BGLB035415"/>
<organism evidence="3 4">
    <name type="scientific">Biomphalaria glabrata</name>
    <name type="common">Bloodfluke planorb</name>
    <name type="synonym">Freshwater snail</name>
    <dbReference type="NCBI Taxonomy" id="6526"/>
    <lineage>
        <taxon>Eukaryota</taxon>
        <taxon>Metazoa</taxon>
        <taxon>Spiralia</taxon>
        <taxon>Lophotrochozoa</taxon>
        <taxon>Mollusca</taxon>
        <taxon>Gastropoda</taxon>
        <taxon>Heterobranchia</taxon>
        <taxon>Euthyneura</taxon>
        <taxon>Panpulmonata</taxon>
        <taxon>Hygrophila</taxon>
        <taxon>Lymnaeoidea</taxon>
        <taxon>Planorbidae</taxon>
        <taxon>Biomphalaria</taxon>
    </lineage>
</organism>
<keyword evidence="2" id="KW-1133">Transmembrane helix</keyword>
<reference evidence="3" key="1">
    <citation type="submission" date="2020-05" db="UniProtKB">
        <authorList>
            <consortium name="EnsemblMetazoa"/>
        </authorList>
    </citation>
    <scope>IDENTIFICATION</scope>
    <source>
        <strain evidence="3">BB02</strain>
    </source>
</reference>
<keyword evidence="2" id="KW-0472">Membrane</keyword>
<dbReference type="VEuPathDB" id="VectorBase:BGLAX_051490"/>
<feature type="transmembrane region" description="Helical" evidence="2">
    <location>
        <begin position="33"/>
        <end position="53"/>
    </location>
</feature>